<organism evidence="2 3">
    <name type="scientific">Hoeflea poritis</name>
    <dbReference type="NCBI Taxonomy" id="2993659"/>
    <lineage>
        <taxon>Bacteria</taxon>
        <taxon>Pseudomonadati</taxon>
        <taxon>Pseudomonadota</taxon>
        <taxon>Alphaproteobacteria</taxon>
        <taxon>Hyphomicrobiales</taxon>
        <taxon>Rhizobiaceae</taxon>
        <taxon>Hoeflea</taxon>
    </lineage>
</organism>
<gene>
    <name evidence="2" type="ORF">OOZ53_02250</name>
</gene>
<keyword evidence="3" id="KW-1185">Reference proteome</keyword>
<dbReference type="RefSeq" id="WP_271087670.1">
    <property type="nucleotide sequence ID" value="NZ_JAPJZH010000001.1"/>
</dbReference>
<feature type="signal peptide" evidence="1">
    <location>
        <begin position="1"/>
        <end position="18"/>
    </location>
</feature>
<evidence type="ECO:0000256" key="1">
    <source>
        <dbReference type="SAM" id="SignalP"/>
    </source>
</evidence>
<evidence type="ECO:0000313" key="3">
    <source>
        <dbReference type="Proteomes" id="UP001148313"/>
    </source>
</evidence>
<accession>A0ABT4VJ46</accession>
<sequence>MMHRLQVCILLLATWALCAPALSDSATLYEGPLPVKIKDKSLELPVVLSGQTAAGDDDMLLLQVAARTQDLAPILKEQLQSLADDNISACELRIKVPEAAVGANGQLLVLAATVSAEAWVCTSFLKTRLGSETATITAGVTPEIRDGRLYLEPDTLTIDGIGDLIASIGGDRVMQNLYFQAVDRFNKDPKLTALPEKLSTAGFAYQSVGVEAASPQRLTVTIAGPNDLANLAKIIAGIQ</sequence>
<comment type="caution">
    <text evidence="2">The sequence shown here is derived from an EMBL/GenBank/DDBJ whole genome shotgun (WGS) entry which is preliminary data.</text>
</comment>
<feature type="chain" id="PRO_5045371902" evidence="1">
    <location>
        <begin position="19"/>
        <end position="239"/>
    </location>
</feature>
<reference evidence="2" key="1">
    <citation type="submission" date="2022-11" db="EMBL/GenBank/DDBJ databases">
        <title>Hoeflea poritis sp. nov., isolated from scleractinian coral Porites lutea.</title>
        <authorList>
            <person name="Zhang G."/>
            <person name="Wei Q."/>
            <person name="Cai L."/>
        </authorList>
    </citation>
    <scope>NUCLEOTIDE SEQUENCE</scope>
    <source>
        <strain evidence="2">E7-10</strain>
    </source>
</reference>
<dbReference type="EMBL" id="JAPJZH010000001">
    <property type="protein sequence ID" value="MDA4844147.1"/>
    <property type="molecule type" value="Genomic_DNA"/>
</dbReference>
<evidence type="ECO:0000313" key="2">
    <source>
        <dbReference type="EMBL" id="MDA4844147.1"/>
    </source>
</evidence>
<dbReference type="Proteomes" id="UP001148313">
    <property type="component" value="Unassembled WGS sequence"/>
</dbReference>
<protein>
    <submittedName>
        <fullName evidence="2">Uncharacterized protein</fullName>
    </submittedName>
</protein>
<keyword evidence="1" id="KW-0732">Signal</keyword>
<proteinExistence type="predicted"/>
<name>A0ABT4VJ46_9HYPH</name>